<dbReference type="Gene3D" id="3.40.50.720">
    <property type="entry name" value="NAD(P)-binding Rossmann-like Domain"/>
    <property type="match status" value="4"/>
</dbReference>
<organism evidence="56 57">
    <name type="scientific">Blattamonas nauphoetae</name>
    <dbReference type="NCBI Taxonomy" id="2049346"/>
    <lineage>
        <taxon>Eukaryota</taxon>
        <taxon>Metamonada</taxon>
        <taxon>Preaxostyla</taxon>
        <taxon>Oxymonadida</taxon>
        <taxon>Blattamonas</taxon>
    </lineage>
</organism>
<comment type="function">
    <text evidence="19">Fatty acid synthetase is a multifunctional enzyme that catalyzes the de novo biosynthesis of long-chain saturated fatty acids starting from acetyl-CoA and malonyl-CoA in the presence of NADPH. This multifunctional protein contains 7 catalytic activities and a site for the binding of the prosthetic group 4'-phosphopantetheine of the acyl carrier protein ([ACP]) domain.</text>
</comment>
<evidence type="ECO:0000256" key="33">
    <source>
        <dbReference type="ARBA" id="ARBA00048289"/>
    </source>
</evidence>
<comment type="catalytic activity">
    <reaction evidence="29">
        <text>3-oxobutanoyl-[ACP] + NADPH + H(+) = (3R)-hydroxybutanoyl-[ACP] + NADP(+)</text>
        <dbReference type="Rhea" id="RHEA:41804"/>
        <dbReference type="Rhea" id="RHEA-COMP:9625"/>
        <dbReference type="Rhea" id="RHEA-COMP:9626"/>
        <dbReference type="ChEBI" id="CHEBI:15378"/>
        <dbReference type="ChEBI" id="CHEBI:57783"/>
        <dbReference type="ChEBI" id="CHEBI:58349"/>
        <dbReference type="ChEBI" id="CHEBI:78450"/>
        <dbReference type="ChEBI" id="CHEBI:78451"/>
    </reaction>
    <physiologicalReaction direction="left-to-right" evidence="29">
        <dbReference type="Rhea" id="RHEA:41805"/>
    </physiologicalReaction>
</comment>
<dbReference type="CDD" id="cd05274">
    <property type="entry name" value="KR_FAS_SDR_x"/>
    <property type="match status" value="1"/>
</dbReference>
<dbReference type="Pfam" id="PF08659">
    <property type="entry name" value="KR"/>
    <property type="match status" value="2"/>
</dbReference>
<evidence type="ECO:0000256" key="28">
    <source>
        <dbReference type="ARBA" id="ARBA00047897"/>
    </source>
</evidence>
<comment type="catalytic activity">
    <reaction evidence="48">
        <text>(2E)-decenoyl-[ACP] + NADPH + H(+) = decanoyl-[ACP] + NADP(+)</text>
        <dbReference type="Rhea" id="RHEA:41864"/>
        <dbReference type="Rhea" id="RHEA-COMP:9639"/>
        <dbReference type="Rhea" id="RHEA-COMP:9640"/>
        <dbReference type="ChEBI" id="CHEBI:15378"/>
        <dbReference type="ChEBI" id="CHEBI:57783"/>
        <dbReference type="ChEBI" id="CHEBI:58349"/>
        <dbReference type="ChEBI" id="CHEBI:78467"/>
        <dbReference type="ChEBI" id="CHEBI:78468"/>
    </reaction>
    <physiologicalReaction direction="left-to-right" evidence="48">
        <dbReference type="Rhea" id="RHEA:41865"/>
    </physiologicalReaction>
</comment>
<dbReference type="Pfam" id="PF21089">
    <property type="entry name" value="PKS_DH_N"/>
    <property type="match status" value="1"/>
</dbReference>
<dbReference type="SMART" id="SM00823">
    <property type="entry name" value="PKS_PP"/>
    <property type="match status" value="3"/>
</dbReference>
<dbReference type="InterPro" id="IPR049551">
    <property type="entry name" value="PKS_DH_C"/>
</dbReference>
<evidence type="ECO:0000313" key="56">
    <source>
        <dbReference type="EMBL" id="KAK2944744.1"/>
    </source>
</evidence>
<dbReference type="SUPFAM" id="SSF56801">
    <property type="entry name" value="Acetyl-CoA synthetase-like"/>
    <property type="match status" value="1"/>
</dbReference>
<dbReference type="EC" id="6.2.1.59" evidence="56"/>
<dbReference type="Gene3D" id="1.10.1200.10">
    <property type="entry name" value="ACP-like"/>
    <property type="match status" value="3"/>
</dbReference>
<feature type="region of interest" description="C-terminal hotdog fold" evidence="50">
    <location>
        <begin position="3596"/>
        <end position="3741"/>
    </location>
</feature>
<dbReference type="Pfam" id="PF00109">
    <property type="entry name" value="ketoacyl-synt"/>
    <property type="match status" value="2"/>
</dbReference>
<dbReference type="SUPFAM" id="SSF53474">
    <property type="entry name" value="alpha/beta-Hydrolases"/>
    <property type="match status" value="1"/>
</dbReference>
<keyword evidence="2" id="KW-0596">Phosphopantetheine</keyword>
<evidence type="ECO:0000259" key="55">
    <source>
        <dbReference type="PROSITE" id="PS52019"/>
    </source>
</evidence>
<dbReference type="SMART" id="SM00829">
    <property type="entry name" value="PKS_ER"/>
    <property type="match status" value="1"/>
</dbReference>
<dbReference type="SMART" id="SM00827">
    <property type="entry name" value="PKS_AT"/>
    <property type="match status" value="2"/>
</dbReference>
<dbReference type="InterPro" id="IPR001227">
    <property type="entry name" value="Ac_transferase_dom_sf"/>
</dbReference>
<dbReference type="Pfam" id="PF23024">
    <property type="entry name" value="AMP-dom_DIP2-like"/>
    <property type="match status" value="1"/>
</dbReference>
<dbReference type="Pfam" id="PF00501">
    <property type="entry name" value="AMP-binding"/>
    <property type="match status" value="1"/>
</dbReference>
<evidence type="ECO:0000256" key="6">
    <source>
        <dbReference type="ARBA" id="ARBA00022832"/>
    </source>
</evidence>
<evidence type="ECO:0000256" key="30">
    <source>
        <dbReference type="ARBA" id="ARBA00047961"/>
    </source>
</evidence>
<dbReference type="SUPFAM" id="SSF51735">
    <property type="entry name" value="NAD(P)-binding Rossmann-fold domains"/>
    <property type="match status" value="5"/>
</dbReference>
<dbReference type="InterPro" id="IPR036291">
    <property type="entry name" value="NAD(P)-bd_dom_sf"/>
</dbReference>
<feature type="compositionally biased region" description="Low complexity" evidence="52">
    <location>
        <begin position="632"/>
        <end position="647"/>
    </location>
</feature>
<comment type="catalytic activity">
    <reaction evidence="11">
        <text>(3R)-hydroxydodecanoyl-[ACP] = (2E)-dodecenoyl-[ACP] + H2O</text>
        <dbReference type="Rhea" id="RHEA:41876"/>
        <dbReference type="Rhea" id="RHEA-COMP:9642"/>
        <dbReference type="Rhea" id="RHEA-COMP:9643"/>
        <dbReference type="ChEBI" id="CHEBI:15377"/>
        <dbReference type="ChEBI" id="CHEBI:78470"/>
        <dbReference type="ChEBI" id="CHEBI:78472"/>
    </reaction>
    <physiologicalReaction direction="left-to-right" evidence="11">
        <dbReference type="Rhea" id="RHEA:41877"/>
    </physiologicalReaction>
</comment>
<dbReference type="SUPFAM" id="SSF52151">
    <property type="entry name" value="FabD/lysophospholipase-like"/>
    <property type="match status" value="2"/>
</dbReference>
<dbReference type="InterPro" id="IPR036736">
    <property type="entry name" value="ACP-like_sf"/>
</dbReference>
<evidence type="ECO:0000256" key="34">
    <source>
        <dbReference type="ARBA" id="ARBA00048420"/>
    </source>
</evidence>
<evidence type="ECO:0000256" key="8">
    <source>
        <dbReference type="ARBA" id="ARBA00023098"/>
    </source>
</evidence>
<keyword evidence="5" id="KW-0702">S-nitrosylation</keyword>
<feature type="domain" description="Carrier" evidence="53">
    <location>
        <begin position="661"/>
        <end position="738"/>
    </location>
</feature>
<dbReference type="CDD" id="cd05195">
    <property type="entry name" value="enoyl_red"/>
    <property type="match status" value="1"/>
</dbReference>
<evidence type="ECO:0000256" key="43">
    <source>
        <dbReference type="ARBA" id="ARBA00049171"/>
    </source>
</evidence>
<evidence type="ECO:0000256" key="3">
    <source>
        <dbReference type="ARBA" id="ARBA00022553"/>
    </source>
</evidence>
<reference evidence="56 57" key="1">
    <citation type="journal article" date="2022" name="bioRxiv">
        <title>Genomics of Preaxostyla Flagellates Illuminates Evolutionary Transitions and the Path Towards Mitochondrial Loss.</title>
        <authorList>
            <person name="Novak L.V.F."/>
            <person name="Treitli S.C."/>
            <person name="Pyrih J."/>
            <person name="Halakuc P."/>
            <person name="Pipaliya S.V."/>
            <person name="Vacek V."/>
            <person name="Brzon O."/>
            <person name="Soukal P."/>
            <person name="Eme L."/>
            <person name="Dacks J.B."/>
            <person name="Karnkowska A."/>
            <person name="Elias M."/>
            <person name="Hampl V."/>
        </authorList>
    </citation>
    <scope>NUCLEOTIDE SEQUENCE [LARGE SCALE GENOMIC DNA]</scope>
    <source>
        <strain evidence="56">NAU3</strain>
        <tissue evidence="56">Gut</tissue>
    </source>
</reference>
<dbReference type="SUPFAM" id="SSF53901">
    <property type="entry name" value="Thiolase-like"/>
    <property type="match status" value="2"/>
</dbReference>
<evidence type="ECO:0000256" key="9">
    <source>
        <dbReference type="ARBA" id="ARBA00023268"/>
    </source>
</evidence>
<evidence type="ECO:0000256" key="17">
    <source>
        <dbReference type="ARBA" id="ARBA00023401"/>
    </source>
</evidence>
<evidence type="ECO:0000256" key="16">
    <source>
        <dbReference type="ARBA" id="ARBA00023399"/>
    </source>
</evidence>
<dbReference type="CDD" id="cd00833">
    <property type="entry name" value="PKS"/>
    <property type="match status" value="2"/>
</dbReference>
<keyword evidence="56" id="KW-0436">Ligase</keyword>
<comment type="catalytic activity">
    <reaction evidence="28">
        <text>(2E)-hexenoyl-[ACP] + NADPH + H(+) = hexanoyl-[ACP] + NADP(+)</text>
        <dbReference type="Rhea" id="RHEA:41832"/>
        <dbReference type="Rhea" id="RHEA-COMP:9631"/>
        <dbReference type="Rhea" id="RHEA-COMP:9632"/>
        <dbReference type="ChEBI" id="CHEBI:15378"/>
        <dbReference type="ChEBI" id="CHEBI:57783"/>
        <dbReference type="ChEBI" id="CHEBI:58349"/>
        <dbReference type="ChEBI" id="CHEBI:78458"/>
        <dbReference type="ChEBI" id="CHEBI:78459"/>
    </reaction>
    <physiologicalReaction direction="left-to-right" evidence="28">
        <dbReference type="Rhea" id="RHEA:41833"/>
    </physiologicalReaction>
</comment>
<dbReference type="InterPro" id="IPR013154">
    <property type="entry name" value="ADH-like_N"/>
</dbReference>
<evidence type="ECO:0000256" key="26">
    <source>
        <dbReference type="ARBA" id="ARBA00047578"/>
    </source>
</evidence>
<dbReference type="Pfam" id="PF02801">
    <property type="entry name" value="Ketoacyl-synt_C"/>
    <property type="match status" value="2"/>
</dbReference>
<evidence type="ECO:0000256" key="19">
    <source>
        <dbReference type="ARBA" id="ARBA00023442"/>
    </source>
</evidence>
<comment type="catalytic activity">
    <reaction evidence="14">
        <text>a (3R)-hydroxyacyl-[ACP] = a (2E)-enoyl-[ACP] + H2O</text>
        <dbReference type="Rhea" id="RHEA:13097"/>
        <dbReference type="Rhea" id="RHEA-COMP:9925"/>
        <dbReference type="Rhea" id="RHEA-COMP:9945"/>
        <dbReference type="ChEBI" id="CHEBI:15377"/>
        <dbReference type="ChEBI" id="CHEBI:78784"/>
        <dbReference type="ChEBI" id="CHEBI:78827"/>
        <dbReference type="EC" id="4.2.1.59"/>
    </reaction>
    <physiologicalReaction direction="left-to-right" evidence="14">
        <dbReference type="Rhea" id="RHEA:13098"/>
    </physiologicalReaction>
</comment>
<dbReference type="InterPro" id="IPR040097">
    <property type="entry name" value="FAAL/FAAC"/>
</dbReference>
<comment type="catalytic activity">
    <reaction evidence="46">
        <text>3-oxooctanoyl-[ACP] + NADPH + H(+) = (3R)-hydroxyoctanoyl-[ACP] + NADP(+)</text>
        <dbReference type="Rhea" id="RHEA:41840"/>
        <dbReference type="Rhea" id="RHEA-COMP:9633"/>
        <dbReference type="Rhea" id="RHEA-COMP:9634"/>
        <dbReference type="ChEBI" id="CHEBI:15378"/>
        <dbReference type="ChEBI" id="CHEBI:57783"/>
        <dbReference type="ChEBI" id="CHEBI:58349"/>
        <dbReference type="ChEBI" id="CHEBI:78460"/>
        <dbReference type="ChEBI" id="CHEBI:78461"/>
    </reaction>
    <physiologicalReaction direction="left-to-right" evidence="46">
        <dbReference type="Rhea" id="RHEA:41841"/>
    </physiologicalReaction>
</comment>
<evidence type="ECO:0000259" key="53">
    <source>
        <dbReference type="PROSITE" id="PS50075"/>
    </source>
</evidence>
<keyword evidence="8" id="KW-0443">Lipid metabolism</keyword>
<dbReference type="Pfam" id="PF00550">
    <property type="entry name" value="PP-binding"/>
    <property type="match status" value="3"/>
</dbReference>
<dbReference type="InterPro" id="IPR014030">
    <property type="entry name" value="Ketoacyl_synth_N"/>
</dbReference>
<evidence type="ECO:0000256" key="1">
    <source>
        <dbReference type="ARBA" id="ARBA00005189"/>
    </source>
</evidence>
<comment type="catalytic activity">
    <reaction evidence="18">
        <text>(3R)-hydroxybutanoyl-[ACP] = (2E)-butenoyl-[ACP] + H2O</text>
        <dbReference type="Rhea" id="RHEA:41808"/>
        <dbReference type="Rhea" id="RHEA-COMP:9626"/>
        <dbReference type="Rhea" id="RHEA-COMP:9627"/>
        <dbReference type="ChEBI" id="CHEBI:15377"/>
        <dbReference type="ChEBI" id="CHEBI:78451"/>
        <dbReference type="ChEBI" id="CHEBI:78453"/>
    </reaction>
    <physiologicalReaction direction="left-to-right" evidence="18">
        <dbReference type="Rhea" id="RHEA:41809"/>
    </physiologicalReaction>
</comment>
<keyword evidence="7" id="KW-0663">Pyridoxal phosphate</keyword>
<dbReference type="InterPro" id="IPR020843">
    <property type="entry name" value="ER"/>
</dbReference>
<dbReference type="InterPro" id="IPR016039">
    <property type="entry name" value="Thiolase-like"/>
</dbReference>
<dbReference type="InterPro" id="IPR057326">
    <property type="entry name" value="KR_dom"/>
</dbReference>
<dbReference type="CDD" id="cd05931">
    <property type="entry name" value="FAAL"/>
    <property type="match status" value="1"/>
</dbReference>
<dbReference type="GO" id="GO:0016874">
    <property type="term" value="F:ligase activity"/>
    <property type="evidence" value="ECO:0007669"/>
    <property type="project" value="UniProtKB-KW"/>
</dbReference>
<dbReference type="Gene3D" id="3.40.47.10">
    <property type="match status" value="2"/>
</dbReference>
<dbReference type="InterPro" id="IPR042104">
    <property type="entry name" value="PKS_dehydratase_sf"/>
</dbReference>
<protein>
    <submittedName>
        <fullName evidence="56">Long-chain-fatty-acid--AMP ligase FadD26</fullName>
        <ecNumber evidence="56">6.2.1.59</ecNumber>
    </submittedName>
</protein>
<comment type="catalytic activity">
    <reaction evidence="17">
        <text>(3R)-hydroxyhexadecanoyl-[ACP] = (2E)-hexadecenoyl-[ACP] + H2O</text>
        <dbReference type="Rhea" id="RHEA:41908"/>
        <dbReference type="Rhea" id="RHEA-COMP:9650"/>
        <dbReference type="Rhea" id="RHEA-COMP:9651"/>
        <dbReference type="ChEBI" id="CHEBI:15377"/>
        <dbReference type="ChEBI" id="CHEBI:78480"/>
        <dbReference type="ChEBI" id="CHEBI:78481"/>
    </reaction>
    <physiologicalReaction direction="left-to-right" evidence="17">
        <dbReference type="Rhea" id="RHEA:41909"/>
    </physiologicalReaction>
</comment>
<dbReference type="InterPro" id="IPR020845">
    <property type="entry name" value="AMP-binding_CS"/>
</dbReference>
<dbReference type="InterPro" id="IPR029058">
    <property type="entry name" value="AB_hydrolase_fold"/>
</dbReference>
<comment type="catalytic activity">
    <reaction evidence="38">
        <text>holo-[ACP] + acetyl-CoA = acetyl-[ACP] + CoA</text>
        <dbReference type="Rhea" id="RHEA:41788"/>
        <dbReference type="Rhea" id="RHEA-COMP:9621"/>
        <dbReference type="Rhea" id="RHEA-COMP:9685"/>
        <dbReference type="ChEBI" id="CHEBI:57287"/>
        <dbReference type="ChEBI" id="CHEBI:57288"/>
        <dbReference type="ChEBI" id="CHEBI:64479"/>
        <dbReference type="ChEBI" id="CHEBI:78446"/>
        <dbReference type="EC" id="2.3.1.38"/>
    </reaction>
    <physiologicalReaction direction="left-to-right" evidence="38">
        <dbReference type="Rhea" id="RHEA:41789"/>
    </physiologicalReaction>
</comment>
<dbReference type="InterPro" id="IPR020807">
    <property type="entry name" value="PKS_DH"/>
</dbReference>
<dbReference type="PROSITE" id="PS00606">
    <property type="entry name" value="KS3_1"/>
    <property type="match status" value="1"/>
</dbReference>
<comment type="catalytic activity">
    <reaction evidence="34">
        <text>(2E)-octenoyl-[ACP] + NADPH + H(+) = octanoyl-[ACP] + NADP(+)</text>
        <dbReference type="Rhea" id="RHEA:41848"/>
        <dbReference type="Rhea" id="RHEA-COMP:9635"/>
        <dbReference type="Rhea" id="RHEA-COMP:9636"/>
        <dbReference type="ChEBI" id="CHEBI:15378"/>
        <dbReference type="ChEBI" id="CHEBI:57783"/>
        <dbReference type="ChEBI" id="CHEBI:58349"/>
        <dbReference type="ChEBI" id="CHEBI:78462"/>
        <dbReference type="ChEBI" id="CHEBI:78463"/>
    </reaction>
    <physiologicalReaction direction="left-to-right" evidence="34">
        <dbReference type="Rhea" id="RHEA:41849"/>
    </physiologicalReaction>
</comment>
<evidence type="ECO:0000256" key="22">
    <source>
        <dbReference type="ARBA" id="ARBA00047400"/>
    </source>
</evidence>
<dbReference type="Gene3D" id="3.30.300.30">
    <property type="match status" value="1"/>
</dbReference>
<comment type="catalytic activity">
    <reaction evidence="39">
        <text>hexadecanoyl-[ACP] + H2O = hexadecanoate + holo-[ACP] + H(+)</text>
        <dbReference type="Rhea" id="RHEA:41932"/>
        <dbReference type="Rhea" id="RHEA-COMP:9652"/>
        <dbReference type="Rhea" id="RHEA-COMP:9685"/>
        <dbReference type="ChEBI" id="CHEBI:7896"/>
        <dbReference type="ChEBI" id="CHEBI:15377"/>
        <dbReference type="ChEBI" id="CHEBI:15378"/>
        <dbReference type="ChEBI" id="CHEBI:64479"/>
        <dbReference type="ChEBI" id="CHEBI:78483"/>
        <dbReference type="EC" id="3.1.2.14"/>
    </reaction>
    <physiologicalReaction direction="left-to-right" evidence="39">
        <dbReference type="Rhea" id="RHEA:41933"/>
    </physiologicalReaction>
</comment>
<keyword evidence="6" id="KW-0276">Fatty acid metabolism</keyword>
<evidence type="ECO:0000256" key="51">
    <source>
        <dbReference type="SAM" id="Coils"/>
    </source>
</evidence>
<gene>
    <name evidence="56" type="ORF">BLNAU_20330</name>
</gene>
<evidence type="ECO:0000256" key="48">
    <source>
        <dbReference type="ARBA" id="ARBA00049521"/>
    </source>
</evidence>
<comment type="catalytic activity">
    <reaction evidence="12">
        <text>(3R)-hydroxyhexanoyl-[ACP] = (2E)-hexenoyl-[ACP] + H2O</text>
        <dbReference type="Rhea" id="RHEA:41828"/>
        <dbReference type="Rhea" id="RHEA-COMP:9630"/>
        <dbReference type="Rhea" id="RHEA-COMP:9631"/>
        <dbReference type="ChEBI" id="CHEBI:15377"/>
        <dbReference type="ChEBI" id="CHEBI:78457"/>
        <dbReference type="ChEBI" id="CHEBI:78458"/>
    </reaction>
    <physiologicalReaction direction="left-to-right" evidence="12">
        <dbReference type="Rhea" id="RHEA:41829"/>
    </physiologicalReaction>
</comment>
<dbReference type="InterPro" id="IPR042099">
    <property type="entry name" value="ANL_N_sf"/>
</dbReference>
<dbReference type="Gene3D" id="3.40.50.12780">
    <property type="entry name" value="N-terminal domain of ligase-like"/>
    <property type="match status" value="1"/>
</dbReference>
<comment type="catalytic activity">
    <reaction evidence="24">
        <text>tetradecanoyl-[ACP] + malonyl-[ACP] + H(+) = 3-oxohexadecanoyl-[ACP] + holo-[ACP] + CO2</text>
        <dbReference type="Rhea" id="RHEA:41900"/>
        <dbReference type="Rhea" id="RHEA-COMP:9623"/>
        <dbReference type="Rhea" id="RHEA-COMP:9648"/>
        <dbReference type="Rhea" id="RHEA-COMP:9649"/>
        <dbReference type="Rhea" id="RHEA-COMP:9685"/>
        <dbReference type="ChEBI" id="CHEBI:15378"/>
        <dbReference type="ChEBI" id="CHEBI:16526"/>
        <dbReference type="ChEBI" id="CHEBI:64479"/>
        <dbReference type="ChEBI" id="CHEBI:78449"/>
        <dbReference type="ChEBI" id="CHEBI:78477"/>
        <dbReference type="ChEBI" id="CHEBI:78478"/>
    </reaction>
    <physiologicalReaction direction="left-to-right" evidence="24">
        <dbReference type="Rhea" id="RHEA:41901"/>
    </physiologicalReaction>
</comment>
<comment type="catalytic activity">
    <reaction evidence="41">
        <text>(2E)-octadecenoyl-[ACP] + NADPH + H(+) = octadecanoyl-[ACP] + NADP(+)</text>
        <dbReference type="Rhea" id="RHEA:41928"/>
        <dbReference type="Rhea" id="RHEA-COMP:9655"/>
        <dbReference type="Rhea" id="RHEA-COMP:9656"/>
        <dbReference type="ChEBI" id="CHEBI:15378"/>
        <dbReference type="ChEBI" id="CHEBI:57783"/>
        <dbReference type="ChEBI" id="CHEBI:58349"/>
        <dbReference type="ChEBI" id="CHEBI:78489"/>
        <dbReference type="ChEBI" id="CHEBI:78495"/>
    </reaction>
    <physiologicalReaction direction="left-to-right" evidence="41">
        <dbReference type="Rhea" id="RHEA:41929"/>
    </physiologicalReaction>
</comment>
<proteinExistence type="predicted"/>
<feature type="domain" description="Carrier" evidence="53">
    <location>
        <begin position="2362"/>
        <end position="2439"/>
    </location>
</feature>
<feature type="region of interest" description="N-terminal hotdog fold" evidence="50">
    <location>
        <begin position="3434"/>
        <end position="3572"/>
    </location>
</feature>
<evidence type="ECO:0000256" key="50">
    <source>
        <dbReference type="PROSITE-ProRule" id="PRU01363"/>
    </source>
</evidence>
<keyword evidence="4" id="KW-0808">Transferase</keyword>
<comment type="pathway">
    <text evidence="1">Lipid metabolism.</text>
</comment>
<evidence type="ECO:0000256" key="29">
    <source>
        <dbReference type="ARBA" id="ARBA00047953"/>
    </source>
</evidence>
<dbReference type="Gene3D" id="3.40.50.1820">
    <property type="entry name" value="alpha/beta hydrolase"/>
    <property type="match status" value="1"/>
</dbReference>
<evidence type="ECO:0000256" key="14">
    <source>
        <dbReference type="ARBA" id="ARBA00023394"/>
    </source>
</evidence>
<comment type="catalytic activity">
    <reaction evidence="22">
        <text>a (3R)-hydroxyacyl-[ACP] + NADP(+) = a 3-oxoacyl-[ACP] + NADPH + H(+)</text>
        <dbReference type="Rhea" id="RHEA:17397"/>
        <dbReference type="Rhea" id="RHEA-COMP:9916"/>
        <dbReference type="Rhea" id="RHEA-COMP:9945"/>
        <dbReference type="ChEBI" id="CHEBI:15378"/>
        <dbReference type="ChEBI" id="CHEBI:57783"/>
        <dbReference type="ChEBI" id="CHEBI:58349"/>
        <dbReference type="ChEBI" id="CHEBI:78776"/>
        <dbReference type="ChEBI" id="CHEBI:78827"/>
        <dbReference type="EC" id="1.1.1.100"/>
    </reaction>
    <physiologicalReaction direction="right-to-left" evidence="22">
        <dbReference type="Rhea" id="RHEA:17399"/>
    </physiologicalReaction>
</comment>
<feature type="active site" description="Proton acceptor; for dehydratase activity" evidence="50">
    <location>
        <position position="3467"/>
    </location>
</feature>
<comment type="catalytic activity">
    <reaction evidence="47">
        <text>butanoyl-[ACP] + malonyl-[ACP] + H(+) = 3-oxohexanoyl-[ACP] + holo-[ACP] + CO2</text>
        <dbReference type="Rhea" id="RHEA:41820"/>
        <dbReference type="Rhea" id="RHEA-COMP:9623"/>
        <dbReference type="Rhea" id="RHEA-COMP:9628"/>
        <dbReference type="Rhea" id="RHEA-COMP:9629"/>
        <dbReference type="Rhea" id="RHEA-COMP:9685"/>
        <dbReference type="ChEBI" id="CHEBI:15378"/>
        <dbReference type="ChEBI" id="CHEBI:16526"/>
        <dbReference type="ChEBI" id="CHEBI:64479"/>
        <dbReference type="ChEBI" id="CHEBI:78449"/>
        <dbReference type="ChEBI" id="CHEBI:78454"/>
        <dbReference type="ChEBI" id="CHEBI:78456"/>
    </reaction>
    <physiologicalReaction direction="left-to-right" evidence="47">
        <dbReference type="Rhea" id="RHEA:41821"/>
    </physiologicalReaction>
</comment>
<evidence type="ECO:0000256" key="39">
    <source>
        <dbReference type="ARBA" id="ARBA00048704"/>
    </source>
</evidence>
<dbReference type="InterPro" id="IPR049900">
    <property type="entry name" value="PKS_mFAS_DH"/>
</dbReference>
<dbReference type="Gene3D" id="3.40.366.10">
    <property type="entry name" value="Malonyl-Coenzyme A Acyl Carrier Protein, domain 2"/>
    <property type="match status" value="2"/>
</dbReference>
<dbReference type="InterPro" id="IPR016035">
    <property type="entry name" value="Acyl_Trfase/lysoPLipase"/>
</dbReference>
<dbReference type="Pfam" id="PF00698">
    <property type="entry name" value="Acyl_transf_1"/>
    <property type="match status" value="2"/>
</dbReference>
<evidence type="ECO:0000256" key="12">
    <source>
        <dbReference type="ARBA" id="ARBA00023373"/>
    </source>
</evidence>
<comment type="catalytic activity">
    <reaction evidence="33">
        <text>tetradecanoyl-[ACP] + H2O = tetradecanoate + holo-[ACP] + H(+)</text>
        <dbReference type="Rhea" id="RHEA:30123"/>
        <dbReference type="Rhea" id="RHEA-COMP:9648"/>
        <dbReference type="Rhea" id="RHEA-COMP:9685"/>
        <dbReference type="ChEBI" id="CHEBI:15377"/>
        <dbReference type="ChEBI" id="CHEBI:15378"/>
        <dbReference type="ChEBI" id="CHEBI:30807"/>
        <dbReference type="ChEBI" id="CHEBI:64479"/>
        <dbReference type="ChEBI" id="CHEBI:78477"/>
        <dbReference type="EC" id="3.1.2.14"/>
    </reaction>
    <physiologicalReaction direction="left-to-right" evidence="33">
        <dbReference type="Rhea" id="RHEA:30124"/>
    </physiologicalReaction>
</comment>
<dbReference type="PROSITE" id="PS52004">
    <property type="entry name" value="KS3_2"/>
    <property type="match status" value="2"/>
</dbReference>
<evidence type="ECO:0000256" key="4">
    <source>
        <dbReference type="ARBA" id="ARBA00022679"/>
    </source>
</evidence>
<dbReference type="InterPro" id="IPR045851">
    <property type="entry name" value="AMP-bd_C_sf"/>
</dbReference>
<dbReference type="SUPFAM" id="SSF50129">
    <property type="entry name" value="GroES-like"/>
    <property type="match status" value="1"/>
</dbReference>
<dbReference type="InterPro" id="IPR016036">
    <property type="entry name" value="Malonyl_transacylase_ACP-bd"/>
</dbReference>
<evidence type="ECO:0000256" key="5">
    <source>
        <dbReference type="ARBA" id="ARBA00022799"/>
    </source>
</evidence>
<dbReference type="InterPro" id="IPR020841">
    <property type="entry name" value="PKS_Beta-ketoAc_synthase_dom"/>
</dbReference>
<dbReference type="InterPro" id="IPR014043">
    <property type="entry name" value="Acyl_transferase_dom"/>
</dbReference>
<dbReference type="InterPro" id="IPR011032">
    <property type="entry name" value="GroES-like_sf"/>
</dbReference>
<evidence type="ECO:0000259" key="54">
    <source>
        <dbReference type="PROSITE" id="PS52004"/>
    </source>
</evidence>
<dbReference type="SMART" id="SM00825">
    <property type="entry name" value="PKS_KS"/>
    <property type="match status" value="2"/>
</dbReference>
<comment type="catalytic activity">
    <reaction evidence="42">
        <text>decanoyl-[ACP] + malonyl-[ACP] + H(+) = 3-oxododecanoyl-[ACP] + holo-[ACP] + CO2</text>
        <dbReference type="Rhea" id="RHEA:41868"/>
        <dbReference type="Rhea" id="RHEA-COMP:9623"/>
        <dbReference type="Rhea" id="RHEA-COMP:9640"/>
        <dbReference type="Rhea" id="RHEA-COMP:9641"/>
        <dbReference type="Rhea" id="RHEA-COMP:9685"/>
        <dbReference type="ChEBI" id="CHEBI:15378"/>
        <dbReference type="ChEBI" id="CHEBI:16526"/>
        <dbReference type="ChEBI" id="CHEBI:64479"/>
        <dbReference type="ChEBI" id="CHEBI:78449"/>
        <dbReference type="ChEBI" id="CHEBI:78468"/>
        <dbReference type="ChEBI" id="CHEBI:78469"/>
    </reaction>
    <physiologicalReaction direction="left-to-right" evidence="42">
        <dbReference type="Rhea" id="RHEA:41869"/>
    </physiologicalReaction>
</comment>
<keyword evidence="3" id="KW-0597">Phosphoprotein</keyword>
<evidence type="ECO:0000256" key="23">
    <source>
        <dbReference type="ARBA" id="ARBA00047440"/>
    </source>
</evidence>
<dbReference type="InterPro" id="IPR013968">
    <property type="entry name" value="PKS_KR"/>
</dbReference>
<comment type="catalytic activity">
    <reaction evidence="35">
        <text>a fatty acyl-[ACP] + malonyl-[ACP] + H(+) = a 3-oxoacyl-[ACP] + holo-[ACP] + CO2</text>
        <dbReference type="Rhea" id="RHEA:22836"/>
        <dbReference type="Rhea" id="RHEA-COMP:9623"/>
        <dbReference type="Rhea" id="RHEA-COMP:9685"/>
        <dbReference type="Rhea" id="RHEA-COMP:9916"/>
        <dbReference type="Rhea" id="RHEA-COMP:14125"/>
        <dbReference type="ChEBI" id="CHEBI:15378"/>
        <dbReference type="ChEBI" id="CHEBI:16526"/>
        <dbReference type="ChEBI" id="CHEBI:64479"/>
        <dbReference type="ChEBI" id="CHEBI:78449"/>
        <dbReference type="ChEBI" id="CHEBI:78776"/>
        <dbReference type="ChEBI" id="CHEBI:138651"/>
        <dbReference type="EC" id="2.3.1.41"/>
    </reaction>
    <physiologicalReaction direction="left-to-right" evidence="35">
        <dbReference type="Rhea" id="RHEA:22837"/>
    </physiologicalReaction>
</comment>
<dbReference type="Pfam" id="PF14765">
    <property type="entry name" value="PS-DH"/>
    <property type="match status" value="1"/>
</dbReference>
<dbReference type="Pfam" id="PF16197">
    <property type="entry name" value="KAsynt_C_assoc"/>
    <property type="match status" value="2"/>
</dbReference>
<evidence type="ECO:0000256" key="42">
    <source>
        <dbReference type="ARBA" id="ARBA00049109"/>
    </source>
</evidence>
<comment type="catalytic activity">
    <reaction evidence="20">
        <text>3-oxooctadecanoyl-[ACP] + NADPH + H(+) = (3R)-hydroxyoctadecanoyl-[ACP] + NADP(+)</text>
        <dbReference type="Rhea" id="RHEA:41920"/>
        <dbReference type="Rhea" id="RHEA-COMP:9653"/>
        <dbReference type="Rhea" id="RHEA-COMP:9654"/>
        <dbReference type="ChEBI" id="CHEBI:15378"/>
        <dbReference type="ChEBI" id="CHEBI:57783"/>
        <dbReference type="ChEBI" id="CHEBI:58349"/>
        <dbReference type="ChEBI" id="CHEBI:78487"/>
        <dbReference type="ChEBI" id="CHEBI:78488"/>
    </reaction>
    <physiologicalReaction direction="left-to-right" evidence="20">
        <dbReference type="Rhea" id="RHEA:41921"/>
    </physiologicalReaction>
</comment>
<comment type="catalytic activity">
    <reaction evidence="40">
        <text>3-oxotetradecanoyl-[ACP] + NADPH + H(+) = (3R)-hydroxytetradecanoyl-[ACP] + NADP(+)</text>
        <dbReference type="Rhea" id="RHEA:41888"/>
        <dbReference type="Rhea" id="RHEA-COMP:9645"/>
        <dbReference type="Rhea" id="RHEA-COMP:9646"/>
        <dbReference type="ChEBI" id="CHEBI:15378"/>
        <dbReference type="ChEBI" id="CHEBI:57783"/>
        <dbReference type="ChEBI" id="CHEBI:58349"/>
        <dbReference type="ChEBI" id="CHEBI:78473"/>
        <dbReference type="ChEBI" id="CHEBI:78474"/>
    </reaction>
    <physiologicalReaction direction="left-to-right" evidence="40">
        <dbReference type="Rhea" id="RHEA:41889"/>
    </physiologicalReaction>
</comment>
<dbReference type="InterPro" id="IPR020806">
    <property type="entry name" value="PKS_PP-bd"/>
</dbReference>
<accession>A0ABQ9WZ14</accession>
<dbReference type="InterPro" id="IPR001031">
    <property type="entry name" value="Thioesterase"/>
</dbReference>
<evidence type="ECO:0000256" key="45">
    <source>
        <dbReference type="ARBA" id="ARBA00049414"/>
    </source>
</evidence>
<dbReference type="InterPro" id="IPR000873">
    <property type="entry name" value="AMP-dep_synth/lig_dom"/>
</dbReference>
<comment type="catalytic activity">
    <reaction evidence="23">
        <text>3-oxodecanoyl-[ACP] + NADPH + H(+) = (3R)-hydroxydecanoyl-[ACP] + NADP(+)</text>
        <dbReference type="Rhea" id="RHEA:41856"/>
        <dbReference type="Rhea" id="RHEA-COMP:9637"/>
        <dbReference type="Rhea" id="RHEA-COMP:9638"/>
        <dbReference type="ChEBI" id="CHEBI:15378"/>
        <dbReference type="ChEBI" id="CHEBI:57783"/>
        <dbReference type="ChEBI" id="CHEBI:58349"/>
        <dbReference type="ChEBI" id="CHEBI:78464"/>
        <dbReference type="ChEBI" id="CHEBI:78466"/>
    </reaction>
    <physiologicalReaction direction="left-to-right" evidence="23">
        <dbReference type="Rhea" id="RHEA:41857"/>
    </physiologicalReaction>
</comment>
<keyword evidence="51" id="KW-0175">Coiled coil</keyword>
<dbReference type="Proteomes" id="UP001281761">
    <property type="component" value="Unassembled WGS sequence"/>
</dbReference>
<feature type="coiled-coil region" evidence="51">
    <location>
        <begin position="4715"/>
        <end position="4745"/>
    </location>
</feature>
<comment type="catalytic activity">
    <reaction evidence="16">
        <text>(3R)-hydroxyoctadecanoyl-[ACP] = (2E)-octadecenoyl-[ACP] + H2O</text>
        <dbReference type="Rhea" id="RHEA:41924"/>
        <dbReference type="Rhea" id="RHEA-COMP:9654"/>
        <dbReference type="Rhea" id="RHEA-COMP:9655"/>
        <dbReference type="ChEBI" id="CHEBI:15377"/>
        <dbReference type="ChEBI" id="CHEBI:78488"/>
        <dbReference type="ChEBI" id="CHEBI:78489"/>
    </reaction>
    <physiologicalReaction direction="left-to-right" evidence="16">
        <dbReference type="Rhea" id="RHEA:41925"/>
    </physiologicalReaction>
</comment>
<evidence type="ECO:0000256" key="47">
    <source>
        <dbReference type="ARBA" id="ARBA00049449"/>
    </source>
</evidence>
<evidence type="ECO:0000256" key="27">
    <source>
        <dbReference type="ARBA" id="ARBA00047810"/>
    </source>
</evidence>
<evidence type="ECO:0000256" key="13">
    <source>
        <dbReference type="ARBA" id="ARBA00023388"/>
    </source>
</evidence>
<evidence type="ECO:0000256" key="7">
    <source>
        <dbReference type="ARBA" id="ARBA00022898"/>
    </source>
</evidence>
<comment type="catalytic activity">
    <reaction evidence="36">
        <text>3-oxohexanoyl-[ACP] + NADPH + H(+) = (3R)-hydroxyhexanoyl-[ACP] + NADP(+)</text>
        <dbReference type="Rhea" id="RHEA:41824"/>
        <dbReference type="Rhea" id="RHEA-COMP:9629"/>
        <dbReference type="Rhea" id="RHEA-COMP:9630"/>
        <dbReference type="ChEBI" id="CHEBI:15378"/>
        <dbReference type="ChEBI" id="CHEBI:57783"/>
        <dbReference type="ChEBI" id="CHEBI:58349"/>
        <dbReference type="ChEBI" id="CHEBI:78456"/>
        <dbReference type="ChEBI" id="CHEBI:78457"/>
    </reaction>
    <physiologicalReaction direction="left-to-right" evidence="36">
        <dbReference type="Rhea" id="RHEA:41825"/>
    </physiologicalReaction>
</comment>
<dbReference type="InterPro" id="IPR049552">
    <property type="entry name" value="PKS_DH_N"/>
</dbReference>
<dbReference type="InterPro" id="IPR050091">
    <property type="entry name" value="PKS_NRPS_Biosynth_Enz"/>
</dbReference>
<evidence type="ECO:0000256" key="41">
    <source>
        <dbReference type="ARBA" id="ARBA00049019"/>
    </source>
</evidence>
<dbReference type="InterPro" id="IPR014031">
    <property type="entry name" value="Ketoacyl_synth_C"/>
</dbReference>
<evidence type="ECO:0000256" key="32">
    <source>
        <dbReference type="ARBA" id="ARBA00048281"/>
    </source>
</evidence>
<dbReference type="Gene3D" id="3.10.129.110">
    <property type="entry name" value="Polyketide synthase dehydratase"/>
    <property type="match status" value="1"/>
</dbReference>
<evidence type="ECO:0000256" key="21">
    <source>
        <dbReference type="ARBA" id="ARBA00047394"/>
    </source>
</evidence>
<feature type="domain" description="Carrier" evidence="53">
    <location>
        <begin position="4733"/>
        <end position="4807"/>
    </location>
</feature>
<evidence type="ECO:0000256" key="38">
    <source>
        <dbReference type="ARBA" id="ARBA00048691"/>
    </source>
</evidence>
<comment type="catalytic activity">
    <reaction evidence="25">
        <text>(2E)-butenoyl-[ACP] + NADPH + H(+) = butanoyl-[ACP] + NADP(+)</text>
        <dbReference type="Rhea" id="RHEA:41812"/>
        <dbReference type="Rhea" id="RHEA-COMP:9627"/>
        <dbReference type="Rhea" id="RHEA-COMP:9628"/>
        <dbReference type="ChEBI" id="CHEBI:15378"/>
        <dbReference type="ChEBI" id="CHEBI:57783"/>
        <dbReference type="ChEBI" id="CHEBI:58349"/>
        <dbReference type="ChEBI" id="CHEBI:78453"/>
        <dbReference type="ChEBI" id="CHEBI:78454"/>
    </reaction>
    <physiologicalReaction direction="left-to-right" evidence="25">
        <dbReference type="Rhea" id="RHEA:41813"/>
    </physiologicalReaction>
</comment>
<comment type="catalytic activity">
    <reaction evidence="31">
        <text>hexadecanoyl-[ACP] + malonyl-[ACP] + H(+) = 3-oxooctadecanoyl-[ACP] + holo-[ACP] + CO2</text>
        <dbReference type="Rhea" id="RHEA:41916"/>
        <dbReference type="Rhea" id="RHEA-COMP:9623"/>
        <dbReference type="Rhea" id="RHEA-COMP:9652"/>
        <dbReference type="Rhea" id="RHEA-COMP:9653"/>
        <dbReference type="Rhea" id="RHEA-COMP:9685"/>
        <dbReference type="ChEBI" id="CHEBI:15378"/>
        <dbReference type="ChEBI" id="CHEBI:16526"/>
        <dbReference type="ChEBI" id="CHEBI:64479"/>
        <dbReference type="ChEBI" id="CHEBI:78449"/>
        <dbReference type="ChEBI" id="CHEBI:78483"/>
        <dbReference type="ChEBI" id="CHEBI:78487"/>
    </reaction>
    <physiologicalReaction direction="left-to-right" evidence="31">
        <dbReference type="Rhea" id="RHEA:41917"/>
    </physiologicalReaction>
</comment>
<feature type="active site" description="Proton donor; for dehydratase activity" evidence="50">
    <location>
        <position position="3655"/>
    </location>
</feature>
<comment type="catalytic activity">
    <reaction evidence="27">
        <text>(2E)-hexadecenoyl-[ACP] + NADPH + H(+) = hexadecanoyl-[ACP] + NADP(+)</text>
        <dbReference type="Rhea" id="RHEA:41912"/>
        <dbReference type="Rhea" id="RHEA-COMP:9651"/>
        <dbReference type="Rhea" id="RHEA-COMP:9652"/>
        <dbReference type="ChEBI" id="CHEBI:15378"/>
        <dbReference type="ChEBI" id="CHEBI:57783"/>
        <dbReference type="ChEBI" id="CHEBI:58349"/>
        <dbReference type="ChEBI" id="CHEBI:78481"/>
        <dbReference type="ChEBI" id="CHEBI:78483"/>
    </reaction>
    <physiologicalReaction direction="left-to-right" evidence="27">
        <dbReference type="Rhea" id="RHEA:41913"/>
    </physiologicalReaction>
</comment>
<dbReference type="PANTHER" id="PTHR43775:SF37">
    <property type="entry name" value="SI:DKEY-61P9.11"/>
    <property type="match status" value="1"/>
</dbReference>
<evidence type="ECO:0000256" key="25">
    <source>
        <dbReference type="ARBA" id="ARBA00047500"/>
    </source>
</evidence>
<evidence type="ECO:0000256" key="35">
    <source>
        <dbReference type="ARBA" id="ARBA00048506"/>
    </source>
</evidence>
<dbReference type="InterPro" id="IPR025110">
    <property type="entry name" value="AMP-bd_C"/>
</dbReference>
<evidence type="ECO:0000256" key="52">
    <source>
        <dbReference type="SAM" id="MobiDB-lite"/>
    </source>
</evidence>
<comment type="catalytic activity">
    <reaction evidence="13">
        <text>(3R)-hydroxydecanoyl-[ACP] = (2E)-decenoyl-[ACP] + H2O</text>
        <dbReference type="Rhea" id="RHEA:41860"/>
        <dbReference type="Rhea" id="RHEA-COMP:9638"/>
        <dbReference type="Rhea" id="RHEA-COMP:9639"/>
        <dbReference type="ChEBI" id="CHEBI:15377"/>
        <dbReference type="ChEBI" id="CHEBI:78466"/>
        <dbReference type="ChEBI" id="CHEBI:78467"/>
    </reaction>
    <physiologicalReaction direction="left-to-right" evidence="13">
        <dbReference type="Rhea" id="RHEA:41861"/>
    </physiologicalReaction>
</comment>
<sequence>MDERLKSSIPEPEILKCDSLKDALLARAKLQPNKTAFTSFVDGERPGATMTFSELAVRTKAISASLQKKNLQHRCILMLYPLDGLEFIEAFFGVVCAGCVAVPCFPPDPSRLKRTMARFLAIIEDARSPVVATTKATLGLLKPVVQSIPEFKDVNVLWIVTDTIDNSLANEWVNPKLSKDSIAFLQYTSGSTGTPKGVMVSHGNILSNTKMIVQAFSFHSSLKLSCWLPLYHDMGLIGNVFSPVVIGSSVYLMSPTDFLKKPYRWLKMISDHRIEVGGGPNFAYELASRKITPEQRATLDLSCLELLYCGSEPVHPRAVETFFSYFASTGLKRNLFMPCYGLAENTLLVSVPIRGTIPRMLMLRADKLAKNQTEILYYPPADTKNVKFLMTTGYVARGCVLRIVNINPPFNALPVGDVGEIWISGPSVAQGYWSREEATNESFRAYLENGEGPFLRTGDLGFLNCGELFICGRVKDVMIIGGKNVYPQDIETTAEGIIDELRAGCSAAFSLDGNDTEKVIFVAEVKVEPESTDKAIEIVRKIVDSVSAHCEIALGAVCLIKPRSIMKTTSGKIQRRATKAAFLANELEEFYRWTEGKPFPRSIAQSEPQPSQALIQPTAKIPGQDRLSPTFSQSERSSPVPSMSPSMSPSLFIPLSVPSSALEKEYRQYLCKLVAERKATEPSMIDPNEPFTAYGIDSTDSYGVIGDLEEHCNLKLNNSALIDYPTISTLAKYLASRVIEESGQSGDDGSSDDPQAAQRSFLAEVEAAQNDVISQAEPIAIVGMSCRFPGANTLPQFWQNLCEGVNSIVRVPNNRWDADAFYSSKPSTPGKMNTRMAGLIDSVDKFDRKYFGISAEEAQAMEPEQRLVLEVAVEAFEDAGIPLAPLAKTDTGVFIAANGSSDYAAMMHQPLSLPRSSPFTPTGSSMAIISNRLSYLLDLRGPSVSIDTACSSSLVALDAACSSIRKGQCSTALVGGVNVILSPLVSVNLSQVGFLSPDGQCHAFDSTANGYVRSEGCGCVVVKPLSAAIRDGDRIYSCIRATSVNQDGKSNGLTAPNPHAQEDCIRRAAKQALIDPTSVQMIEAHGTGTPLGDPIETRALSAVYCPPHRPSNSPLLITAAKSNVGHLEMAAGMVGLIKTSLALFTKTIPGIALFRQPNKTINESDLKIELVRKTRPWPEVSGGQIRLAGLSSFGFGGTNAHVILQSSPETNHTPIKVWSTETADTPKPQQSPTLPGFGMLSTSSVLAQDRAQSISPTITDALPVVIPLSAKSPVALRNLIIQFREYLTTVGQQFTHDDLARLSSTLFYRRNHYTERSVFSANSVESLIALIDNHVSGSTPKVGVATGKIPLGITSDFLSSSLQYGETDTTGSGIGLVFVGQGTHYSKMGMELMEAYPVFRNCINTIQSLVLKENPQLDIVDEIKKSDAESNLSSTAVSQPCLFAIEVALAELLKSWGVVGSVVIGHSIGEIAGAYVSGGLSLEEAVRLVVIRGDCMSRAKSGGGMIAAEISVDRGNSLIKESGVSDVWIGAWNSPTSISFSGNGKSLDKIEPLLEKEGCFFRRLKVASAFHTNYMDSAKSELENRVGELRSQQTSIPFISTVTGKVLAGEDLNTGYFGSQLRSQVNFCSAVETAIRDFNIRTFIEIGPHPALTRNIDSVFENLRQTSNGKINEAVSSKSTLIPTLIRNEDGCSALLTTLGSLYSHGIISPHHFTLALAIPRIKFFLTPSLPLPQTPWNHERSWNNSVTTEPFRAVALSDPVNKPGDPLDEDSMYSETWIPHSLPLADTKAKPTNTVFFVPIREMEDTVALILKHYVLRKEKCVFVLPPKNNKFDTSEKTESIATLNPETSPIVKRFVTGAGLNKDPTNILFVQAPQSLSQLGRVFDLISTHFTDVSDRLLQFVYGWSLDSVYDSTNNAPTSDCVILLHTLLMAYLKHSPVMPRIFLLTSNLAPITQTQAPLTFNSSPYTSTIIQKSSLSQSPLWGYAGSVLVEYPSSACSIIDLPTVPTPPDISLLCSEFHSSSAQVEERIAYRSGNRFVARLQKGASYGEELEGEDVTFEADSGSTKPHGAWIITGGCGGFGRRCAMFLASSGATQIVLFDIAQPPQGSTAQIELDTMKKAFPRCHIDIVIGDICDYDNLHKKLVSNQSIGKELRIRGILHTAGLLSQKLLPECTEEEFIKVLKPKVQGSWNLHRIALESARLSPKVLQHFVLWSSISSTVPTRGEAIYAACNSFLDALCHYRKVQNQPVLCLNWGVISGTGMISTQSTETLNAMRDIGLGATPIDNAVKILSKSMQLPPADGHVMIYRLDWDKWLQIHPTTLRYSTVKPLPPPESQPSAYTTDTGLSSDGQQETEVRSNKSRDEIVEWLLDNCPEHLTVGADEIELTEPLTQYGLTSMGVISLTRSLSTFLNTKISPTMLYSYPTIDAIATHFASAQEEQESGATSTVVAKSAPSPTGTADSIAIVGMSARYPGESHTLAEYWKFLLSNRDGVIPVRPDRWDAEYYLSKERDIHAIGKMVSPNVGSYDEMDKFDAHFFGVSPRDAERMDPQQRLMIECAWEALEDAGIPPEKLAGSDTAVFVGISYSDYGTIQGFAQKDIDAYTSTGSALCMPANRLSYLLDLRGPSVACDSACSSSLSALHCAINCILQGESRVAIVSGVNAVISPVGAIALSKTSALSPTGFCKTFDDEADGFVRSEGCGVVILKPLQQALKDGDRIYSTILATMLNQDGKSNGLTAPNGLAQQALLRAVYKKAGVSPGDVNYIETHGTGTRLGDPVEVDGLSQVLCTEAKRNPETNPLYLGSLKSRIGHTESAAGVASLIKTALVLSNNVLPRNLHFNTPNTIIPWKDYPCLRIPTDNTPIQNPSNGPLLAGLSAFGFGGTNAHVVVQGPLSSWTPPSKNHTSTPTQFVLPLSARSEQSLVHLAGRYRDFLKSVKEGKVVESEERQAFFLPTDKVELQDVCYTAALRRQHHPHRAAIAAGNIDEMISALDEFAQSQIQPANAQSTHAVVFGQASPAPRKIGFVFTGQGSHWVSMGKRLLDSEPVFRQTVGKIDALVSKTINELNQGSSKLVSFSVVDELSNTDAGKDKMGSTAVSQPCLFAIEVALAELLKSWGVVGSVVIGHSIGEIAGAYVSGGLSLEEAVRLVVIRGDCMSRAKSGGGMIAAEISVDRGNSLIKESGVSDVWIGAWNSPTSISFSGNGKSLDKIEPLLEKEGCFFRRLKVASAFHTNYMDSAKSELENRVGELRSQQTSIPFISTVTGKVLAGEDLNTGYFGSQLRSQVNFCSAVETAIRDFNIRTFIEIGPHASLLVYIKKVAQSMKQDSSIITIGTMRRECNENLTLASTIGGLYCAGQSLSWNKLPGYDGKFVRLPTYAWNHQSYWLSDQIIANSIHARYSPITGKLVTGTSAVGVQDGMDELSISQGVKTTHPLLRYHTQFAGGVHIWETPLKMADDPRRYIYDHYVIGAVLVPGVTYIEMGLGLSTLVAGEGALTLTDIVFDKPQFLGVDDPRYYQIQLVPIPTSASETVGEVNIYSRSVVDPETFDEDAPVPWTHHAQMTAHFARENGWQNANKVEKLKKPADINKIKAGCPNVIIRDEYYEELFERGLQLRSRFKGVTELYLSEIDCLAKVQLQEGNDRTGMHLHPTMLDSTLQCAGGMLVFHRTLTDKKGIYLPVSMGRMHSWRPWPNTVWAHVRLLQFLENSLLVNITVYDEEGYEVADIHHFRCRYVEDSRNIEDDMYNTVWEEKTVFSEESIQTVKDNCEENTLAAAESLVATSKTFEEASKKAISKGVVAFVVGNSKEDSARVRQVQDALKAAGCTIATISFGDSYNADLSNKSITVRLSEREDYAQAMNDLKKIGSIRAIIHSVALRESFSFIEDGENDQSLELLKNDGCVSVLRVVQSVLSWSAPPRLFILTAGTHDIHTRNNAPVCPSGYSLWGFGGVIQSECPSLKCTLVDFTNLKTLDSQEIDQFTKFVQVAIAPNQKQASNLADKHGKSIVTFRNVEGTVLPFTTNVLMVNETNVAFSSHRMYFDRVVHASRPLVPVPTVMAKFGDDIAWRLEIGKPGNLQTLRAVQLPYDTETCDPSTKRPLPKDDEVELRVYASGVNFRDVLKSLGLYPAEFDETLYIGAECSGIVTKVGSAVTEVKEGDRVVVTASSTFASYVIAKGAYTVKIPENLSFEQAASLFGPFLTAHYGLITEGRMKKGESVLIHAGSGGVGMAAIIIANHIGCTVYATAGNPSKRELITKAPFNVDPQNVFDSRSLEFVEGILERTNGVGVDLVLNSLAGEGLEESFRLLAPRGRFIEIGKRDIYQNSRLGMQPFAQNCSFIAVAMDGLFANHEELSASILRETMDLFHNGSYQPIPYIAYPVSEAAAAFRFMAGAKHTGKIVLTNHNAPEIPVELKPERVLTSKADVESGVFVVTGGLGGLGQMLLKWLTQRGVTSIAILEIMTEEEARSRDRTGAINRTLDSLVNHGCKLKVYKTNVSDFDTLNNTFVQIRQDFGKIRAVFHLAGLIDDRLIDKLEPEIFFKVCGPKINGSWNLHRATLQDKDDLRYFVLYSSVAAIMGQAGQANYATANSFLNGLAQYRRSHGLPVTCACWGPMSGAGMMARDDALIKQTEAQGVFTITIRQMLTAMHRLMERDDKSHNRAPDGKIVSDDWICSEYSTGVVHIDWQKWFVRNPVASKSPRFIHLSSKSSAIDQSAAIKLKEKLQNIQEEEKQVEILNEVMKKLVASVTGLTANSIPEDKPLNEQGLDSMVAVELRARMEQEIGTSVPIVVFMQGATVDDVSRKILPTVLTGWEEGEQEDEETNNTVTTVYEPEQPNPATPIVALVCQAGGLASSLQIVGTHLGKSLNTRVIAFEDSEMKNDTSLDSVKSIAEYYISLLKEIQPTGPYILGGFSFGGYVAQEMTIQLRSQGDKVSNLLLVDPPAASLCSKQSSRSRSEACAGLLLVAGVSKANPLTEERAQKALEDLKVPDEYDSEGRWAVIYDLLKELDVAQGETAEQFLRDSWGIITTEIDMLPAHELTRLERKGKKGGQNVHTTLILANDNKRFVKELLDLDDAKDSWGKAIDGLDVKSVEGDHWSILDETHSEGTAKILRQSLQV</sequence>
<comment type="catalytic activity">
    <reaction evidence="15">
        <text>(3R)-hydroxytetradecanoyl-[ACP] = (2E)-tetradecenoyl-[ACP] + H2O</text>
        <dbReference type="Rhea" id="RHEA:41892"/>
        <dbReference type="Rhea" id="RHEA-COMP:9646"/>
        <dbReference type="Rhea" id="RHEA-COMP:9647"/>
        <dbReference type="ChEBI" id="CHEBI:15377"/>
        <dbReference type="ChEBI" id="CHEBI:78474"/>
        <dbReference type="ChEBI" id="CHEBI:78475"/>
    </reaction>
    <physiologicalReaction direction="left-to-right" evidence="15">
        <dbReference type="Rhea" id="RHEA:41893"/>
    </physiologicalReaction>
</comment>
<dbReference type="SMART" id="SM00822">
    <property type="entry name" value="PKS_KR"/>
    <property type="match status" value="2"/>
</dbReference>
<comment type="catalytic activity">
    <reaction evidence="30">
        <text>acetyl-[ACP] + malonyl-[ACP] + H(+) = 3-oxobutanoyl-[ACP] + holo-[ACP] + CO2</text>
        <dbReference type="Rhea" id="RHEA:41800"/>
        <dbReference type="Rhea" id="RHEA-COMP:9621"/>
        <dbReference type="Rhea" id="RHEA-COMP:9623"/>
        <dbReference type="Rhea" id="RHEA-COMP:9625"/>
        <dbReference type="Rhea" id="RHEA-COMP:9685"/>
        <dbReference type="ChEBI" id="CHEBI:15378"/>
        <dbReference type="ChEBI" id="CHEBI:16526"/>
        <dbReference type="ChEBI" id="CHEBI:64479"/>
        <dbReference type="ChEBI" id="CHEBI:78446"/>
        <dbReference type="ChEBI" id="CHEBI:78449"/>
        <dbReference type="ChEBI" id="CHEBI:78450"/>
    </reaction>
    <physiologicalReaction direction="left-to-right" evidence="30">
        <dbReference type="Rhea" id="RHEA:41801"/>
    </physiologicalReaction>
</comment>
<feature type="region of interest" description="Disordered" evidence="52">
    <location>
        <begin position="2327"/>
        <end position="2362"/>
    </location>
</feature>
<comment type="catalytic activity">
    <reaction evidence="49">
        <text>octanoyl-[ACP] + malonyl-[ACP] + H(+) = 3-oxodecanoyl-[ACP] + holo-[ACP] + CO2</text>
        <dbReference type="Rhea" id="RHEA:41852"/>
        <dbReference type="Rhea" id="RHEA-COMP:9623"/>
        <dbReference type="Rhea" id="RHEA-COMP:9636"/>
        <dbReference type="Rhea" id="RHEA-COMP:9637"/>
        <dbReference type="Rhea" id="RHEA-COMP:9685"/>
        <dbReference type="ChEBI" id="CHEBI:15378"/>
        <dbReference type="ChEBI" id="CHEBI:16526"/>
        <dbReference type="ChEBI" id="CHEBI:64479"/>
        <dbReference type="ChEBI" id="CHEBI:78449"/>
        <dbReference type="ChEBI" id="CHEBI:78463"/>
        <dbReference type="ChEBI" id="CHEBI:78464"/>
    </reaction>
    <physiologicalReaction direction="left-to-right" evidence="49">
        <dbReference type="Rhea" id="RHEA:41853"/>
    </physiologicalReaction>
</comment>
<comment type="catalytic activity">
    <reaction evidence="44">
        <text>3-oxododecanoyl-[ACP] + NADPH + H(+) = (3R)-hydroxydodecanoyl-[ACP] + NADP(+)</text>
        <dbReference type="Rhea" id="RHEA:41872"/>
        <dbReference type="Rhea" id="RHEA-COMP:9641"/>
        <dbReference type="Rhea" id="RHEA-COMP:9642"/>
        <dbReference type="ChEBI" id="CHEBI:15378"/>
        <dbReference type="ChEBI" id="CHEBI:57783"/>
        <dbReference type="ChEBI" id="CHEBI:58349"/>
        <dbReference type="ChEBI" id="CHEBI:78469"/>
        <dbReference type="ChEBI" id="CHEBI:78470"/>
    </reaction>
    <physiologicalReaction direction="left-to-right" evidence="44">
        <dbReference type="Rhea" id="RHEA:41873"/>
    </physiologicalReaction>
</comment>
<dbReference type="Pfam" id="PF00975">
    <property type="entry name" value="Thioesterase"/>
    <property type="match status" value="1"/>
</dbReference>
<feature type="domain" description="PKS/mFAS DH" evidence="55">
    <location>
        <begin position="3434"/>
        <end position="3741"/>
    </location>
</feature>
<dbReference type="Gene3D" id="3.90.180.10">
    <property type="entry name" value="Medium-chain alcohol dehydrogenases, catalytic domain"/>
    <property type="match status" value="1"/>
</dbReference>
<evidence type="ECO:0000256" key="31">
    <source>
        <dbReference type="ARBA" id="ARBA00048051"/>
    </source>
</evidence>
<dbReference type="Pfam" id="PF22621">
    <property type="entry name" value="CurL-like_PKS_C"/>
    <property type="match status" value="1"/>
</dbReference>
<comment type="catalytic activity">
    <reaction evidence="43">
        <text>(2E)-tetradecenoyl-[ACP] + NADPH + H(+) = tetradecanoyl-[ACP] + NADP(+)</text>
        <dbReference type="Rhea" id="RHEA:41896"/>
        <dbReference type="Rhea" id="RHEA-COMP:9647"/>
        <dbReference type="Rhea" id="RHEA-COMP:9648"/>
        <dbReference type="ChEBI" id="CHEBI:15378"/>
        <dbReference type="ChEBI" id="CHEBI:57783"/>
        <dbReference type="ChEBI" id="CHEBI:58349"/>
        <dbReference type="ChEBI" id="CHEBI:78475"/>
        <dbReference type="ChEBI" id="CHEBI:78477"/>
    </reaction>
    <physiologicalReaction direction="left-to-right" evidence="43">
        <dbReference type="Rhea" id="RHEA:41897"/>
    </physiologicalReaction>
</comment>
<name>A0ABQ9WZ14_9EUKA</name>
<comment type="catalytic activity">
    <reaction evidence="26">
        <text>dodecanoyl-[ACP] + malonyl-[ACP] + H(+) = 3-oxotetradecanoyl-[ACP] + holo-[ACP] + CO2</text>
        <dbReference type="Rhea" id="RHEA:41884"/>
        <dbReference type="Rhea" id="RHEA-COMP:9623"/>
        <dbReference type="Rhea" id="RHEA-COMP:9644"/>
        <dbReference type="Rhea" id="RHEA-COMP:9645"/>
        <dbReference type="Rhea" id="RHEA-COMP:9685"/>
        <dbReference type="ChEBI" id="CHEBI:15378"/>
        <dbReference type="ChEBI" id="CHEBI:16526"/>
        <dbReference type="ChEBI" id="CHEBI:64479"/>
        <dbReference type="ChEBI" id="CHEBI:65264"/>
        <dbReference type="ChEBI" id="CHEBI:78449"/>
        <dbReference type="ChEBI" id="CHEBI:78473"/>
    </reaction>
    <physiologicalReaction direction="left-to-right" evidence="26">
        <dbReference type="Rhea" id="RHEA:41885"/>
    </physiologicalReaction>
</comment>
<dbReference type="Gene3D" id="3.30.70.3290">
    <property type="match status" value="2"/>
</dbReference>
<evidence type="ECO:0000256" key="24">
    <source>
        <dbReference type="ARBA" id="ARBA00047451"/>
    </source>
</evidence>
<dbReference type="InterPro" id="IPR009081">
    <property type="entry name" value="PP-bd_ACP"/>
</dbReference>
<comment type="catalytic activity">
    <reaction evidence="10">
        <text>(3R)-hydroxyoctanoyl-[ACP] = (2E)-octenoyl-[ACP] + H2O</text>
        <dbReference type="Rhea" id="RHEA:41844"/>
        <dbReference type="Rhea" id="RHEA-COMP:9634"/>
        <dbReference type="Rhea" id="RHEA-COMP:9635"/>
        <dbReference type="ChEBI" id="CHEBI:15377"/>
        <dbReference type="ChEBI" id="CHEBI:78461"/>
        <dbReference type="ChEBI" id="CHEBI:78462"/>
    </reaction>
    <physiologicalReaction direction="left-to-right" evidence="10">
        <dbReference type="Rhea" id="RHEA:41845"/>
    </physiologicalReaction>
</comment>
<evidence type="ECO:0000256" key="44">
    <source>
        <dbReference type="ARBA" id="ARBA00049263"/>
    </source>
</evidence>
<dbReference type="SUPFAM" id="SSF47336">
    <property type="entry name" value="ACP-like"/>
    <property type="match status" value="3"/>
</dbReference>
<evidence type="ECO:0000256" key="20">
    <source>
        <dbReference type="ARBA" id="ARBA00047300"/>
    </source>
</evidence>
<evidence type="ECO:0000256" key="40">
    <source>
        <dbReference type="ARBA" id="ARBA00048935"/>
    </source>
</evidence>
<evidence type="ECO:0000256" key="37">
    <source>
        <dbReference type="ARBA" id="ARBA00048650"/>
    </source>
</evidence>
<feature type="domain" description="Ketosynthase family 3 (KS3)" evidence="54">
    <location>
        <begin position="776"/>
        <end position="1206"/>
    </location>
</feature>
<feature type="region of interest" description="Disordered" evidence="52">
    <location>
        <begin position="601"/>
        <end position="647"/>
    </location>
</feature>
<comment type="catalytic activity">
    <reaction evidence="37">
        <text>a 2,3-saturated acyl-[ACP] + NADP(+) = a (2E)-enoyl-[ACP] + NADPH + H(+)</text>
        <dbReference type="Rhea" id="RHEA:22564"/>
        <dbReference type="Rhea" id="RHEA-COMP:9925"/>
        <dbReference type="Rhea" id="RHEA-COMP:9926"/>
        <dbReference type="ChEBI" id="CHEBI:15378"/>
        <dbReference type="ChEBI" id="CHEBI:57783"/>
        <dbReference type="ChEBI" id="CHEBI:58349"/>
        <dbReference type="ChEBI" id="CHEBI:78784"/>
        <dbReference type="ChEBI" id="CHEBI:78785"/>
        <dbReference type="EC" id="1.3.1.39"/>
    </reaction>
    <physiologicalReaction direction="right-to-left" evidence="37">
        <dbReference type="Rhea" id="RHEA:22566"/>
    </physiologicalReaction>
</comment>
<evidence type="ECO:0000256" key="10">
    <source>
        <dbReference type="ARBA" id="ARBA00023332"/>
    </source>
</evidence>
<evidence type="ECO:0000313" key="57">
    <source>
        <dbReference type="Proteomes" id="UP001281761"/>
    </source>
</evidence>
<comment type="catalytic activity">
    <reaction evidence="21">
        <text>hexanoyl-[ACP] + malonyl-[ACP] + H(+) = 3-oxooctanoyl-[ACP] + holo-[ACP] + CO2</text>
        <dbReference type="Rhea" id="RHEA:41836"/>
        <dbReference type="Rhea" id="RHEA-COMP:9623"/>
        <dbReference type="Rhea" id="RHEA-COMP:9632"/>
        <dbReference type="Rhea" id="RHEA-COMP:9633"/>
        <dbReference type="Rhea" id="RHEA-COMP:9685"/>
        <dbReference type="ChEBI" id="CHEBI:15378"/>
        <dbReference type="ChEBI" id="CHEBI:16526"/>
        <dbReference type="ChEBI" id="CHEBI:64479"/>
        <dbReference type="ChEBI" id="CHEBI:78449"/>
        <dbReference type="ChEBI" id="CHEBI:78459"/>
        <dbReference type="ChEBI" id="CHEBI:78460"/>
    </reaction>
    <physiologicalReaction direction="left-to-right" evidence="21">
        <dbReference type="Rhea" id="RHEA:41837"/>
    </physiologicalReaction>
</comment>
<keyword evidence="57" id="KW-1185">Reference proteome</keyword>
<dbReference type="PROSITE" id="PS50075">
    <property type="entry name" value="CARRIER"/>
    <property type="match status" value="3"/>
</dbReference>
<evidence type="ECO:0000256" key="18">
    <source>
        <dbReference type="ARBA" id="ARBA00023402"/>
    </source>
</evidence>
<evidence type="ECO:0000256" key="15">
    <source>
        <dbReference type="ARBA" id="ARBA00023398"/>
    </source>
</evidence>
<evidence type="ECO:0000256" key="2">
    <source>
        <dbReference type="ARBA" id="ARBA00022450"/>
    </source>
</evidence>
<evidence type="ECO:0000256" key="36">
    <source>
        <dbReference type="ARBA" id="ARBA00048571"/>
    </source>
</evidence>
<dbReference type="InterPro" id="IPR018201">
    <property type="entry name" value="Ketoacyl_synth_AS"/>
</dbReference>
<dbReference type="EMBL" id="JARBJD010000286">
    <property type="protein sequence ID" value="KAK2944744.1"/>
    <property type="molecule type" value="Genomic_DNA"/>
</dbReference>
<evidence type="ECO:0000256" key="11">
    <source>
        <dbReference type="ARBA" id="ARBA00023351"/>
    </source>
</evidence>
<dbReference type="PROSITE" id="PS52019">
    <property type="entry name" value="PKS_MFAS_DH"/>
    <property type="match status" value="1"/>
</dbReference>
<comment type="catalytic activity">
    <reaction evidence="32">
        <text>(2E)-dodecenoyl-[ACP] + NADPH + H(+) = dodecanoyl-[ACP] + NADP(+)</text>
        <dbReference type="Rhea" id="RHEA:41880"/>
        <dbReference type="Rhea" id="RHEA-COMP:9643"/>
        <dbReference type="Rhea" id="RHEA-COMP:9644"/>
        <dbReference type="ChEBI" id="CHEBI:15378"/>
        <dbReference type="ChEBI" id="CHEBI:57783"/>
        <dbReference type="ChEBI" id="CHEBI:58349"/>
        <dbReference type="ChEBI" id="CHEBI:65264"/>
        <dbReference type="ChEBI" id="CHEBI:78472"/>
    </reaction>
    <physiologicalReaction direction="left-to-right" evidence="32">
        <dbReference type="Rhea" id="RHEA:41881"/>
    </physiologicalReaction>
</comment>
<dbReference type="InterPro" id="IPR032821">
    <property type="entry name" value="PKS_assoc"/>
</dbReference>
<evidence type="ECO:0000256" key="46">
    <source>
        <dbReference type="ARBA" id="ARBA00049422"/>
    </source>
</evidence>
<dbReference type="Pfam" id="PF13602">
    <property type="entry name" value="ADH_zinc_N_2"/>
    <property type="match status" value="1"/>
</dbReference>
<dbReference type="SMART" id="SM01294">
    <property type="entry name" value="PKS_PP_betabranch"/>
    <property type="match status" value="1"/>
</dbReference>
<keyword evidence="9" id="KW-0511">Multifunctional enzyme</keyword>
<feature type="compositionally biased region" description="Polar residues" evidence="52">
    <location>
        <begin position="2338"/>
        <end position="2355"/>
    </location>
</feature>
<dbReference type="Pfam" id="PF08240">
    <property type="entry name" value="ADH_N"/>
    <property type="match status" value="1"/>
</dbReference>
<comment type="caution">
    <text evidence="56">The sequence shown here is derived from an EMBL/GenBank/DDBJ whole genome shotgun (WGS) entry which is preliminary data.</text>
</comment>
<feature type="compositionally biased region" description="Polar residues" evidence="52">
    <location>
        <begin position="603"/>
        <end position="615"/>
    </location>
</feature>
<comment type="catalytic activity">
    <reaction evidence="45">
        <text>3-oxohexadecanoyl-[ACP] + NADPH + H(+) = (3R)-hydroxyhexadecanoyl-[ACP] + NADP(+)</text>
        <dbReference type="Rhea" id="RHEA:41904"/>
        <dbReference type="Rhea" id="RHEA-COMP:9649"/>
        <dbReference type="Rhea" id="RHEA-COMP:9650"/>
        <dbReference type="ChEBI" id="CHEBI:15378"/>
        <dbReference type="ChEBI" id="CHEBI:57783"/>
        <dbReference type="ChEBI" id="CHEBI:58349"/>
        <dbReference type="ChEBI" id="CHEBI:78478"/>
        <dbReference type="ChEBI" id="CHEBI:78480"/>
    </reaction>
    <physiologicalReaction direction="left-to-right" evidence="45">
        <dbReference type="Rhea" id="RHEA:41905"/>
    </physiologicalReaction>
</comment>
<feature type="domain" description="Ketosynthase family 3 (KS3)" evidence="54">
    <location>
        <begin position="2462"/>
        <end position="2894"/>
    </location>
</feature>
<dbReference type="SMART" id="SM00826">
    <property type="entry name" value="PKS_DH"/>
    <property type="match status" value="1"/>
</dbReference>
<dbReference type="PANTHER" id="PTHR43775">
    <property type="entry name" value="FATTY ACID SYNTHASE"/>
    <property type="match status" value="1"/>
</dbReference>
<evidence type="ECO:0000256" key="49">
    <source>
        <dbReference type="ARBA" id="ARBA00049533"/>
    </source>
</evidence>
<dbReference type="SUPFAM" id="SSF55048">
    <property type="entry name" value="Probable ACP-binding domain of malonyl-CoA ACP transacylase"/>
    <property type="match status" value="2"/>
</dbReference>
<dbReference type="PROSITE" id="PS00455">
    <property type="entry name" value="AMP_BINDING"/>
    <property type="match status" value="1"/>
</dbReference>